<comment type="caution">
    <text evidence="1">The sequence shown here is derived from an EMBL/GenBank/DDBJ whole genome shotgun (WGS) entry which is preliminary data.</text>
</comment>
<gene>
    <name evidence="1" type="ORF">SUZIE_102940</name>
</gene>
<accession>A0AA41MCR8</accession>
<evidence type="ECO:0000313" key="2">
    <source>
        <dbReference type="Proteomes" id="UP001166674"/>
    </source>
</evidence>
<organism evidence="1 2">
    <name type="scientific">Sciurus carolinensis</name>
    <name type="common">Eastern gray squirrel</name>
    <dbReference type="NCBI Taxonomy" id="30640"/>
    <lineage>
        <taxon>Eukaryota</taxon>
        <taxon>Metazoa</taxon>
        <taxon>Chordata</taxon>
        <taxon>Craniata</taxon>
        <taxon>Vertebrata</taxon>
        <taxon>Euteleostomi</taxon>
        <taxon>Mammalia</taxon>
        <taxon>Eutheria</taxon>
        <taxon>Euarchontoglires</taxon>
        <taxon>Glires</taxon>
        <taxon>Rodentia</taxon>
        <taxon>Sciuromorpha</taxon>
        <taxon>Sciuridae</taxon>
        <taxon>Sciurinae</taxon>
        <taxon>Sciurini</taxon>
        <taxon>Sciurus</taxon>
    </lineage>
</organism>
<sequence length="187" mass="20701">MGRIVLCIHGAFCDNWRLHGSFFTGEKKLRREMRAQQWVEVMNAASFTYSPLLYWINKWRQYGINAAISIGPPAAVTDTEIKVQIPDSLWESDTSEGRGMPSEVAASGRVPCSSSTCSGGPTAAPIYFGCCSAGPDPRSQFPSFRRYPLLLAPHNLPPMLNHSASYPLAIYLKRNVHFYSLPTLAMG</sequence>
<dbReference type="PANTHER" id="PTHR37362">
    <property type="entry name" value="TESTIS-EXPRESSED PROTEIN 38"/>
    <property type="match status" value="1"/>
</dbReference>
<protein>
    <submittedName>
        <fullName evidence="1">Testis-expressed sequence 38 protein</fullName>
    </submittedName>
</protein>
<name>A0AA41MCR8_SCICA</name>
<evidence type="ECO:0000313" key="1">
    <source>
        <dbReference type="EMBL" id="MBZ3869438.1"/>
    </source>
</evidence>
<dbReference type="EMBL" id="JAATJV010136646">
    <property type="protein sequence ID" value="MBZ3869438.1"/>
    <property type="molecule type" value="Genomic_DNA"/>
</dbReference>
<dbReference type="AlphaFoldDB" id="A0AA41MCR8"/>
<dbReference type="Pfam" id="PF15834">
    <property type="entry name" value="THEG4"/>
    <property type="match status" value="1"/>
</dbReference>
<reference evidence="1" key="1">
    <citation type="submission" date="2020-03" db="EMBL/GenBank/DDBJ databases">
        <title>Studies in the Genomics of Life Span.</title>
        <authorList>
            <person name="Glass D."/>
        </authorList>
    </citation>
    <scope>NUCLEOTIDE SEQUENCE</scope>
    <source>
        <strain evidence="1">SUZIE</strain>
        <tissue evidence="1">Muscle</tissue>
    </source>
</reference>
<dbReference type="Proteomes" id="UP001166674">
    <property type="component" value="Unassembled WGS sequence"/>
</dbReference>
<keyword evidence="2" id="KW-1185">Reference proteome</keyword>
<dbReference type="PANTHER" id="PTHR37362:SF1">
    <property type="entry name" value="TESTIS-EXPRESSED PROTEIN 38"/>
    <property type="match status" value="1"/>
</dbReference>
<proteinExistence type="predicted"/>
<dbReference type="InterPro" id="IPR031677">
    <property type="entry name" value="TEX38"/>
</dbReference>